<dbReference type="Proteomes" id="UP001286313">
    <property type="component" value="Unassembled WGS sequence"/>
</dbReference>
<protein>
    <submittedName>
        <fullName evidence="2">Uncharacterized protein</fullName>
    </submittedName>
</protein>
<keyword evidence="3" id="KW-1185">Reference proteome</keyword>
<evidence type="ECO:0000256" key="1">
    <source>
        <dbReference type="SAM" id="MobiDB-lite"/>
    </source>
</evidence>
<evidence type="ECO:0000313" key="3">
    <source>
        <dbReference type="Proteomes" id="UP001286313"/>
    </source>
</evidence>
<organism evidence="2 3">
    <name type="scientific">Petrolisthes cinctipes</name>
    <name type="common">Flat porcelain crab</name>
    <dbReference type="NCBI Taxonomy" id="88211"/>
    <lineage>
        <taxon>Eukaryota</taxon>
        <taxon>Metazoa</taxon>
        <taxon>Ecdysozoa</taxon>
        <taxon>Arthropoda</taxon>
        <taxon>Crustacea</taxon>
        <taxon>Multicrustacea</taxon>
        <taxon>Malacostraca</taxon>
        <taxon>Eumalacostraca</taxon>
        <taxon>Eucarida</taxon>
        <taxon>Decapoda</taxon>
        <taxon>Pleocyemata</taxon>
        <taxon>Anomura</taxon>
        <taxon>Galatheoidea</taxon>
        <taxon>Porcellanidae</taxon>
        <taxon>Petrolisthes</taxon>
    </lineage>
</organism>
<dbReference type="EMBL" id="JAWQEG010006092">
    <property type="protein sequence ID" value="KAK3855779.1"/>
    <property type="molecule type" value="Genomic_DNA"/>
</dbReference>
<feature type="compositionally biased region" description="Basic and acidic residues" evidence="1">
    <location>
        <begin position="77"/>
        <end position="86"/>
    </location>
</feature>
<sequence>MRYAQLRPPPDLLLDLVLTYVTPAPPSPACQPTVRLPYLCEIKGYSLAKGMSLGETITVARVPRQTGTPSRMLVGGKEGRGGEGRGRQGRGRKG</sequence>
<dbReference type="AlphaFoldDB" id="A0AAE1EKZ0"/>
<feature type="region of interest" description="Disordered" evidence="1">
    <location>
        <begin position="64"/>
        <end position="94"/>
    </location>
</feature>
<proteinExistence type="predicted"/>
<name>A0AAE1EKZ0_PETCI</name>
<reference evidence="2" key="1">
    <citation type="submission" date="2023-10" db="EMBL/GenBank/DDBJ databases">
        <title>Genome assemblies of two species of porcelain crab, Petrolisthes cinctipes and Petrolisthes manimaculis (Anomura: Porcellanidae).</title>
        <authorList>
            <person name="Angst P."/>
        </authorList>
    </citation>
    <scope>NUCLEOTIDE SEQUENCE</scope>
    <source>
        <strain evidence="2">PB745_01</strain>
        <tissue evidence="2">Gill</tissue>
    </source>
</reference>
<accession>A0AAE1EKZ0</accession>
<evidence type="ECO:0000313" key="2">
    <source>
        <dbReference type="EMBL" id="KAK3855779.1"/>
    </source>
</evidence>
<comment type="caution">
    <text evidence="2">The sequence shown here is derived from an EMBL/GenBank/DDBJ whole genome shotgun (WGS) entry which is preliminary data.</text>
</comment>
<gene>
    <name evidence="2" type="ORF">Pcinc_037839</name>
</gene>